<keyword evidence="5" id="KW-1185">Reference proteome</keyword>
<keyword evidence="2" id="KW-1133">Transmembrane helix</keyword>
<organism evidence="4 5">
    <name type="scientific">Flammeovirga kamogawensis</name>
    <dbReference type="NCBI Taxonomy" id="373891"/>
    <lineage>
        <taxon>Bacteria</taxon>
        <taxon>Pseudomonadati</taxon>
        <taxon>Bacteroidota</taxon>
        <taxon>Cytophagia</taxon>
        <taxon>Cytophagales</taxon>
        <taxon>Flammeovirgaceae</taxon>
        <taxon>Flammeovirga</taxon>
    </lineage>
</organism>
<reference evidence="4 5" key="1">
    <citation type="submission" date="2021-05" db="EMBL/GenBank/DDBJ databases">
        <title>Comparative genomic studies on the polysaccharide-degrading batcterial strains of the Flammeovirga genus.</title>
        <authorList>
            <person name="Zewei F."/>
            <person name="Zheng Z."/>
            <person name="Yu L."/>
            <person name="Ruyue G."/>
            <person name="Yanhong M."/>
            <person name="Yuanyuan C."/>
            <person name="Jingyan G."/>
            <person name="Wenjun H."/>
        </authorList>
    </citation>
    <scope>NUCLEOTIDE SEQUENCE [LARGE SCALE GENOMIC DNA]</scope>
    <source>
        <strain evidence="4 5">YS10</strain>
    </source>
</reference>
<evidence type="ECO:0000259" key="3">
    <source>
        <dbReference type="Pfam" id="PF00326"/>
    </source>
</evidence>
<accession>A0ABX8H2B9</accession>
<dbReference type="Proteomes" id="UP000682802">
    <property type="component" value="Chromosome 2"/>
</dbReference>
<dbReference type="RefSeq" id="WP_144076478.1">
    <property type="nucleotide sequence ID" value="NZ_CP076129.1"/>
</dbReference>
<keyword evidence="2" id="KW-0812">Transmembrane</keyword>
<sequence>MKTIQRLSIFIGTILLIICLFFGFKIGKVYYKAFSIQFDLMNTSLDNEITSIDYQKGKKLKNGEILSKVKLDITTLPPIWNKVSENNVLLEKYAHLARINFYAIVYKSDALLVNGIVAAPKKKGNFPVIIFNRGGNKEVGVMSKAKILFSLIGISELVNQDYIVMGSCYREEDEFGGEDINDVLHLMEASKGITNADPKRIGMLGWSRGGMMTYLALQKSDAIKTAVIGNGPSDLVSLIKERPEMESKVFIPLIPNYLNNKEKELEKRSAINWVNELNKNSSLLLLCGTKDERVNPNQVKNIAKKLSAINYNFEYKELETDHHFTGKANELNKILMDWFKEKL</sequence>
<keyword evidence="2" id="KW-0472">Membrane</keyword>
<keyword evidence="1" id="KW-0378">Hydrolase</keyword>
<dbReference type="Gene3D" id="3.40.50.1820">
    <property type="entry name" value="alpha/beta hydrolase"/>
    <property type="match status" value="1"/>
</dbReference>
<evidence type="ECO:0000256" key="2">
    <source>
        <dbReference type="SAM" id="Phobius"/>
    </source>
</evidence>
<feature type="transmembrane region" description="Helical" evidence="2">
    <location>
        <begin position="7"/>
        <end position="24"/>
    </location>
</feature>
<feature type="domain" description="Peptidase S9 prolyl oligopeptidase catalytic" evidence="3">
    <location>
        <begin position="173"/>
        <end position="342"/>
    </location>
</feature>
<dbReference type="InterPro" id="IPR029058">
    <property type="entry name" value="AB_hydrolase_fold"/>
</dbReference>
<proteinExistence type="predicted"/>
<dbReference type="PANTHER" id="PTHR42776:SF27">
    <property type="entry name" value="DIPEPTIDYL PEPTIDASE FAMILY MEMBER 6"/>
    <property type="match status" value="1"/>
</dbReference>
<name>A0ABX8H2B9_9BACT</name>
<dbReference type="InterPro" id="IPR001375">
    <property type="entry name" value="Peptidase_S9_cat"/>
</dbReference>
<dbReference type="SUPFAM" id="SSF53474">
    <property type="entry name" value="alpha/beta-Hydrolases"/>
    <property type="match status" value="1"/>
</dbReference>
<dbReference type="PANTHER" id="PTHR42776">
    <property type="entry name" value="SERINE PEPTIDASE S9 FAMILY MEMBER"/>
    <property type="match status" value="1"/>
</dbReference>
<evidence type="ECO:0000256" key="1">
    <source>
        <dbReference type="ARBA" id="ARBA00022801"/>
    </source>
</evidence>
<gene>
    <name evidence="4" type="ORF">KM029_19225</name>
</gene>
<evidence type="ECO:0000313" key="4">
    <source>
        <dbReference type="EMBL" id="QWG09814.1"/>
    </source>
</evidence>
<protein>
    <submittedName>
        <fullName evidence="4">Prolyl oligopeptidase family serine peptidase</fullName>
    </submittedName>
</protein>
<dbReference type="Pfam" id="PF00326">
    <property type="entry name" value="Peptidase_S9"/>
    <property type="match status" value="1"/>
</dbReference>
<dbReference type="EMBL" id="CP076129">
    <property type="protein sequence ID" value="QWG09814.1"/>
    <property type="molecule type" value="Genomic_DNA"/>
</dbReference>
<evidence type="ECO:0000313" key="5">
    <source>
        <dbReference type="Proteomes" id="UP000682802"/>
    </source>
</evidence>